<reference evidence="11 12" key="1">
    <citation type="submission" date="2018-04" db="EMBL/GenBank/DDBJ databases">
        <title>Novel Campyloabacter and Helicobacter Species and Strains.</title>
        <authorList>
            <person name="Mannion A.J."/>
            <person name="Shen Z."/>
            <person name="Fox J.G."/>
        </authorList>
    </citation>
    <scope>NUCLEOTIDE SEQUENCE [LARGE SCALE GENOMIC DNA]</scope>
    <source>
        <strain evidence="11 12">MIT 98-6070</strain>
    </source>
</reference>
<evidence type="ECO:0000256" key="3">
    <source>
        <dbReference type="ARBA" id="ARBA00022475"/>
    </source>
</evidence>
<gene>
    <name evidence="9" type="primary">tatA</name>
    <name evidence="11" type="ORF">CQA63_01210</name>
</gene>
<sequence length="82" mass="9196">MMPPSIWQWLIILLIIVLLFGAKKIPELAKGLGSGIKNFKKAMKEDEEEGTQNANNEQPPTQIKQTQAKQEDTKDTSSKQEA</sequence>
<keyword evidence="5 9" id="KW-0653">Protein transport</keyword>
<evidence type="ECO:0000256" key="7">
    <source>
        <dbReference type="ARBA" id="ARBA00023010"/>
    </source>
</evidence>
<evidence type="ECO:0000256" key="4">
    <source>
        <dbReference type="ARBA" id="ARBA00022692"/>
    </source>
</evidence>
<evidence type="ECO:0000256" key="2">
    <source>
        <dbReference type="ARBA" id="ARBA00022448"/>
    </source>
</evidence>
<keyword evidence="6 9" id="KW-1133">Transmembrane helix</keyword>
<keyword evidence="7 9" id="KW-0811">Translocation</keyword>
<feature type="compositionally biased region" description="Basic and acidic residues" evidence="10">
    <location>
        <begin position="69"/>
        <end position="82"/>
    </location>
</feature>
<dbReference type="RefSeq" id="WP_104699110.1">
    <property type="nucleotide sequence ID" value="NZ_FZPP01000003.1"/>
</dbReference>
<comment type="subunit">
    <text evidence="9">Forms a complex with TatC.</text>
</comment>
<dbReference type="InterPro" id="IPR003369">
    <property type="entry name" value="TatA/B/E"/>
</dbReference>
<keyword evidence="3 9" id="KW-1003">Cell membrane</keyword>
<dbReference type="PANTHER" id="PTHR42982:SF1">
    <property type="entry name" value="SEC-INDEPENDENT PROTEIN TRANSLOCASE PROTEIN TATA"/>
    <property type="match status" value="1"/>
</dbReference>
<evidence type="ECO:0000313" key="11">
    <source>
        <dbReference type="EMBL" id="RDU61152.1"/>
    </source>
</evidence>
<dbReference type="Proteomes" id="UP000256599">
    <property type="component" value="Unassembled WGS sequence"/>
</dbReference>
<dbReference type="Gene3D" id="1.20.5.3310">
    <property type="match status" value="1"/>
</dbReference>
<evidence type="ECO:0000256" key="1">
    <source>
        <dbReference type="ARBA" id="ARBA00004162"/>
    </source>
</evidence>
<accession>A0A3D8I7M1</accession>
<comment type="subcellular location">
    <subcellularLocation>
        <location evidence="1 9">Cell membrane</location>
        <topology evidence="1 9">Single-pass membrane protein</topology>
    </subcellularLocation>
</comment>
<comment type="caution">
    <text evidence="11">The sequence shown here is derived from an EMBL/GenBank/DDBJ whole genome shotgun (WGS) entry which is preliminary data.</text>
</comment>
<dbReference type="Pfam" id="PF02416">
    <property type="entry name" value="TatA_B_E"/>
    <property type="match status" value="1"/>
</dbReference>
<dbReference type="OrthoDB" id="9813726at2"/>
<evidence type="ECO:0000313" key="12">
    <source>
        <dbReference type="Proteomes" id="UP000256599"/>
    </source>
</evidence>
<keyword evidence="4 9" id="KW-0812">Transmembrane</keyword>
<evidence type="ECO:0000256" key="9">
    <source>
        <dbReference type="HAMAP-Rule" id="MF_00236"/>
    </source>
</evidence>
<evidence type="ECO:0000256" key="10">
    <source>
        <dbReference type="SAM" id="MobiDB-lite"/>
    </source>
</evidence>
<keyword evidence="12" id="KW-1185">Reference proteome</keyword>
<proteinExistence type="inferred from homology"/>
<dbReference type="GO" id="GO:0043953">
    <property type="term" value="P:protein transport by the Tat complex"/>
    <property type="evidence" value="ECO:0007669"/>
    <property type="project" value="UniProtKB-UniRule"/>
</dbReference>
<dbReference type="NCBIfam" id="TIGR01411">
    <property type="entry name" value="tatAE"/>
    <property type="match status" value="1"/>
</dbReference>
<feature type="compositionally biased region" description="Polar residues" evidence="10">
    <location>
        <begin position="51"/>
        <end position="68"/>
    </location>
</feature>
<dbReference type="PANTHER" id="PTHR42982">
    <property type="entry name" value="SEC-INDEPENDENT PROTEIN TRANSLOCASE PROTEIN TATA"/>
    <property type="match status" value="1"/>
</dbReference>
<dbReference type="HAMAP" id="MF_00236">
    <property type="entry name" value="TatA_E"/>
    <property type="match status" value="1"/>
</dbReference>
<keyword evidence="8 9" id="KW-0472">Membrane</keyword>
<feature type="region of interest" description="Disordered" evidence="10">
    <location>
        <begin position="43"/>
        <end position="82"/>
    </location>
</feature>
<dbReference type="EMBL" id="NXLR01000001">
    <property type="protein sequence ID" value="RDU61152.1"/>
    <property type="molecule type" value="Genomic_DNA"/>
</dbReference>
<evidence type="ECO:0000256" key="8">
    <source>
        <dbReference type="ARBA" id="ARBA00023136"/>
    </source>
</evidence>
<feature type="transmembrane region" description="Helical" evidence="9">
    <location>
        <begin position="6"/>
        <end position="22"/>
    </location>
</feature>
<comment type="similarity">
    <text evidence="9">Belongs to the TatA/E family.</text>
</comment>
<comment type="function">
    <text evidence="9">Part of the twin-arginine translocation (Tat) system that transports large folded proteins containing a characteristic twin-arginine motif in their signal peptide across membranes. TatA could form the protein-conducting channel of the Tat system.</text>
</comment>
<dbReference type="GO" id="GO:0033281">
    <property type="term" value="C:TAT protein transport complex"/>
    <property type="evidence" value="ECO:0007669"/>
    <property type="project" value="UniProtKB-UniRule"/>
</dbReference>
<dbReference type="GO" id="GO:0008320">
    <property type="term" value="F:protein transmembrane transporter activity"/>
    <property type="evidence" value="ECO:0007669"/>
    <property type="project" value="UniProtKB-UniRule"/>
</dbReference>
<organism evidence="11 12">
    <name type="scientific">Helicobacter marmotae</name>
    <dbReference type="NCBI Taxonomy" id="152490"/>
    <lineage>
        <taxon>Bacteria</taxon>
        <taxon>Pseudomonadati</taxon>
        <taxon>Campylobacterota</taxon>
        <taxon>Epsilonproteobacteria</taxon>
        <taxon>Campylobacterales</taxon>
        <taxon>Helicobacteraceae</taxon>
        <taxon>Helicobacter</taxon>
    </lineage>
</organism>
<protein>
    <recommendedName>
        <fullName evidence="9">Sec-independent protein translocase protein TatA</fullName>
    </recommendedName>
</protein>
<keyword evidence="2 9" id="KW-0813">Transport</keyword>
<name>A0A3D8I7M1_9HELI</name>
<dbReference type="InterPro" id="IPR006312">
    <property type="entry name" value="TatA/E"/>
</dbReference>
<dbReference type="AlphaFoldDB" id="A0A3D8I7M1"/>
<evidence type="ECO:0000256" key="6">
    <source>
        <dbReference type="ARBA" id="ARBA00022989"/>
    </source>
</evidence>
<evidence type="ECO:0000256" key="5">
    <source>
        <dbReference type="ARBA" id="ARBA00022927"/>
    </source>
</evidence>